<evidence type="ECO:0000313" key="6">
    <source>
        <dbReference type="EMBL" id="OUS47440.1"/>
    </source>
</evidence>
<feature type="domain" description="ACB" evidence="4">
    <location>
        <begin position="522"/>
        <end position="608"/>
    </location>
</feature>
<name>A0A090N3T9_OSTTA</name>
<dbReference type="PANTHER" id="PTHR12459:SF15">
    <property type="entry name" value="TRANSMEMBRANE PROTEIN 135"/>
    <property type="match status" value="1"/>
</dbReference>
<dbReference type="EMBL" id="KZ155778">
    <property type="protein sequence ID" value="OUS47440.1"/>
    <property type="molecule type" value="Genomic_DNA"/>
</dbReference>
<dbReference type="SUPFAM" id="SSF47027">
    <property type="entry name" value="Acyl-CoA binding protein"/>
    <property type="match status" value="1"/>
</dbReference>
<dbReference type="InterPro" id="IPR000582">
    <property type="entry name" value="Acyl-CoA-binding_protein"/>
</dbReference>
<protein>
    <submittedName>
        <fullName evidence="6">Acyl CoA binding protein-domain-containing protein</fullName>
    </submittedName>
    <submittedName>
        <fullName evidence="5">FERM/acyl-CoA-binding protein, 3-helical bundle</fullName>
    </submittedName>
</protein>
<organism evidence="5 7">
    <name type="scientific">Ostreococcus tauri</name>
    <name type="common">Marine green alga</name>
    <dbReference type="NCBI Taxonomy" id="70448"/>
    <lineage>
        <taxon>Eukaryota</taxon>
        <taxon>Viridiplantae</taxon>
        <taxon>Chlorophyta</taxon>
        <taxon>Mamiellophyceae</taxon>
        <taxon>Mamiellales</taxon>
        <taxon>Bathycoccaceae</taxon>
        <taxon>Ostreococcus</taxon>
    </lineage>
</organism>
<dbReference type="Gene3D" id="1.20.80.10">
    <property type="match status" value="1"/>
</dbReference>
<accession>A0A1Y5ICW4</accession>
<dbReference type="InterPro" id="IPR035984">
    <property type="entry name" value="Acyl-CoA-binding_sf"/>
</dbReference>
<dbReference type="InterPro" id="IPR026749">
    <property type="entry name" value="Tmem135"/>
</dbReference>
<gene>
    <name evidence="6" type="ORF">BE221DRAFT_204659</name>
    <name evidence="5" type="ORF">OT_ostta07g02200</name>
</gene>
<feature type="transmembrane region" description="Helical" evidence="3">
    <location>
        <begin position="84"/>
        <end position="104"/>
    </location>
</feature>
<keyword evidence="7" id="KW-1185">Reference proteome</keyword>
<dbReference type="PANTHER" id="PTHR12459">
    <property type="entry name" value="TRANSMEMBRANE PROTEIN 135-RELATED"/>
    <property type="match status" value="1"/>
</dbReference>
<evidence type="ECO:0000313" key="7">
    <source>
        <dbReference type="Proteomes" id="UP000009170"/>
    </source>
</evidence>
<accession>A0A454Y485</accession>
<reference evidence="5" key="2">
    <citation type="journal article" date="2014" name="BMC Genomics">
        <title>An improved genome of the model marine alga Ostreococcus tauri unfolds by assessing Illumina de novo assemblies.</title>
        <authorList>
            <person name="Blanc-Mathieu R."/>
            <person name="Verhelst B."/>
            <person name="Derelle E."/>
            <person name="Rombauts S."/>
            <person name="Bouget F.Y."/>
            <person name="Carre I."/>
            <person name="Chateau A."/>
            <person name="Eyre-Walker A."/>
            <person name="Grimsley N."/>
            <person name="Moreau H."/>
            <person name="Piegu B."/>
            <person name="Rivals E."/>
            <person name="Schackwitz W."/>
            <person name="Van de Peer Y."/>
            <person name="Piganeau G."/>
        </authorList>
    </citation>
    <scope>NUCLEOTIDE SEQUENCE</scope>
    <source>
        <strain evidence="5">RCC4221</strain>
    </source>
</reference>
<keyword evidence="3" id="KW-1133">Transmembrane helix</keyword>
<dbReference type="PRINTS" id="PR00689">
    <property type="entry name" value="ACOABINDINGP"/>
</dbReference>
<reference evidence="5 7" key="1">
    <citation type="journal article" date="2006" name="Proc. Natl. Acad. Sci. U.S.A.">
        <title>Genome analysis of the smallest free-living eukaryote Ostreococcus tauri unveils many unique features.</title>
        <authorList>
            <person name="Derelle E."/>
            <person name="Ferraz C."/>
            <person name="Rombauts S."/>
            <person name="Rouze P."/>
            <person name="Worden A.Z."/>
            <person name="Robbens S."/>
            <person name="Partensky F."/>
            <person name="Degroeve S."/>
            <person name="Echeynie S."/>
            <person name="Cooke R."/>
            <person name="Saeys Y."/>
            <person name="Wuyts J."/>
            <person name="Jabbari K."/>
            <person name="Bowler C."/>
            <person name="Panaud O."/>
            <person name="Piegu B."/>
            <person name="Ball S.G."/>
            <person name="Ral J.-P."/>
            <person name="Bouget F.-Y."/>
            <person name="Piganeau G."/>
            <person name="De Baets B."/>
            <person name="Picard A."/>
            <person name="Delseny M."/>
            <person name="Demaille J."/>
            <person name="Van de Peer Y."/>
            <person name="Moreau H."/>
        </authorList>
    </citation>
    <scope>NUCLEOTIDE SEQUENCE [LARGE SCALE GENOMIC DNA]</scope>
    <source>
        <strain evidence="5 7">OTTH0595</strain>
    </source>
</reference>
<reference evidence="6" key="3">
    <citation type="submission" date="2017-04" db="EMBL/GenBank/DDBJ databases">
        <title>Population genomics of picophytoplankton unveils novel chromosome hypervariability.</title>
        <authorList>
            <consortium name="DOE Joint Genome Institute"/>
            <person name="Blanc-Mathieu R."/>
            <person name="Krasovec M."/>
            <person name="Hebrard M."/>
            <person name="Yau S."/>
            <person name="Desgranges E."/>
            <person name="Martin J."/>
            <person name="Schackwitz W."/>
            <person name="Kuo A."/>
            <person name="Salin G."/>
            <person name="Donnadieu C."/>
            <person name="Desdevises Y."/>
            <person name="Sanchez-Ferandin S."/>
            <person name="Moreau H."/>
            <person name="Rivals E."/>
            <person name="Grigoriev I.V."/>
            <person name="Grimsley N."/>
            <person name="Eyre-Walker A."/>
            <person name="Piganeau G."/>
        </authorList>
    </citation>
    <scope>NUCLEOTIDE SEQUENCE [LARGE SCALE GENOMIC DNA]</scope>
    <source>
        <strain evidence="6">RCC 1115</strain>
    </source>
</reference>
<dbReference type="AlphaFoldDB" id="A0A090N3T9"/>
<evidence type="ECO:0000256" key="2">
    <source>
        <dbReference type="ARBA" id="ARBA00023121"/>
    </source>
</evidence>
<dbReference type="Proteomes" id="UP000195557">
    <property type="component" value="Unassembled WGS sequence"/>
</dbReference>
<comment type="similarity">
    <text evidence="1">Belongs to the ACBP family.</text>
</comment>
<proteinExistence type="inferred from homology"/>
<dbReference type="FunCoup" id="A0A090N3T9">
    <property type="interactions" value="5"/>
</dbReference>
<evidence type="ECO:0000259" key="4">
    <source>
        <dbReference type="PROSITE" id="PS51228"/>
    </source>
</evidence>
<dbReference type="Proteomes" id="UP000009170">
    <property type="component" value="Unassembled WGS sequence"/>
</dbReference>
<evidence type="ECO:0000256" key="3">
    <source>
        <dbReference type="SAM" id="Phobius"/>
    </source>
</evidence>
<dbReference type="OrthoDB" id="291792at2759"/>
<dbReference type="EMBL" id="CAID01000007">
    <property type="protein sequence ID" value="CEF98698.1"/>
    <property type="molecule type" value="Genomic_DNA"/>
</dbReference>
<evidence type="ECO:0000313" key="5">
    <source>
        <dbReference type="EMBL" id="CEF98698.1"/>
    </source>
</evidence>
<sequence length="611" mass="66541">MTHANRWNVLDADVDSHVAVASSRSIVDASDDENDRRRALRRLAVAVARAGSFGCVVRGGLSLGKIALRASRGGRRRRGNDARAVMLEVLSYGLFTAAFAGTYVSVDEGLKTERERGGGRLRKTWRCALAGACAGTSLLVVGGEHYALAGYVWVRSLVLLTRVAQKSENKTARRLSRCTRWEHGDVALMTGSAAVILSCFILKPELVEPAYRHFLEVHAGKTIEEYAALKELCLADGDAARRALCSKLATSATWSTGESAREVANKTMAKSVADGSGTIDAMGLYRLLFFQGASNPEHFFTHIAKSFTTTLRVYMPVYLVPALVVHRGKLFSRRRGPDLLMRIAKGSARSALFLSSYVGAAWSGVDVANRALGGTCDVRSLSVGVSMAGLATFIEKKSRRMELAMYCVSRALECAAMVAVQRGLVPKFVQRQRCDIVLFSLASATIMHCYSTERDVFKSKYLNVLDYIFGCTGHDSQTISHVASYEILFASERKSGPPGETVVDPPTPREMVDLGARTTYVTEKDFREASAKMSESLVGASVEEILNLYGLYKQAVAGDARDHPRPSVFDPKGRAKYAAWEHFEGTTSEAAMTGYVTLVNSLTRKDGTTKS</sequence>
<evidence type="ECO:0000256" key="1">
    <source>
        <dbReference type="ARBA" id="ARBA00005567"/>
    </source>
</evidence>
<dbReference type="InterPro" id="IPR014352">
    <property type="entry name" value="FERM/acyl-CoA-bd_prot_sf"/>
</dbReference>
<keyword evidence="2" id="KW-0446">Lipid-binding</keyword>
<dbReference type="GO" id="GO:0000062">
    <property type="term" value="F:fatty-acyl-CoA binding"/>
    <property type="evidence" value="ECO:0007669"/>
    <property type="project" value="InterPro"/>
</dbReference>
<accession>A0A090N3T9</accession>
<dbReference type="PROSITE" id="PS51228">
    <property type="entry name" value="ACB_2"/>
    <property type="match status" value="1"/>
</dbReference>
<keyword evidence="3" id="KW-0472">Membrane</keyword>
<keyword evidence="3" id="KW-0812">Transmembrane</keyword>
<dbReference type="Pfam" id="PF00887">
    <property type="entry name" value="ACBP"/>
    <property type="match status" value="1"/>
</dbReference>
<dbReference type="InParanoid" id="A0A090N3T9"/>